<comment type="caution">
    <text evidence="1">The sequence shown here is derived from an EMBL/GenBank/DDBJ whole genome shotgun (WGS) entry which is preliminary data.</text>
</comment>
<proteinExistence type="predicted"/>
<accession>A0A9D4K0I3</accession>
<name>A0A9D4K0I3_DREPO</name>
<keyword evidence="2" id="KW-1185">Reference proteome</keyword>
<evidence type="ECO:0000313" key="1">
    <source>
        <dbReference type="EMBL" id="KAH3830541.1"/>
    </source>
</evidence>
<organism evidence="1 2">
    <name type="scientific">Dreissena polymorpha</name>
    <name type="common">Zebra mussel</name>
    <name type="synonym">Mytilus polymorpha</name>
    <dbReference type="NCBI Taxonomy" id="45954"/>
    <lineage>
        <taxon>Eukaryota</taxon>
        <taxon>Metazoa</taxon>
        <taxon>Spiralia</taxon>
        <taxon>Lophotrochozoa</taxon>
        <taxon>Mollusca</taxon>
        <taxon>Bivalvia</taxon>
        <taxon>Autobranchia</taxon>
        <taxon>Heteroconchia</taxon>
        <taxon>Euheterodonta</taxon>
        <taxon>Imparidentia</taxon>
        <taxon>Neoheterodontei</taxon>
        <taxon>Myida</taxon>
        <taxon>Dreissenoidea</taxon>
        <taxon>Dreissenidae</taxon>
        <taxon>Dreissena</taxon>
    </lineage>
</organism>
<dbReference type="EMBL" id="JAIWYP010000004">
    <property type="protein sequence ID" value="KAH3830541.1"/>
    <property type="molecule type" value="Genomic_DNA"/>
</dbReference>
<reference evidence="1" key="2">
    <citation type="submission" date="2020-11" db="EMBL/GenBank/DDBJ databases">
        <authorList>
            <person name="McCartney M.A."/>
            <person name="Auch B."/>
            <person name="Kono T."/>
            <person name="Mallez S."/>
            <person name="Becker A."/>
            <person name="Gohl D.M."/>
            <person name="Silverstein K.A.T."/>
            <person name="Koren S."/>
            <person name="Bechman K.B."/>
            <person name="Herman A."/>
            <person name="Abrahante J.E."/>
            <person name="Garbe J."/>
        </authorList>
    </citation>
    <scope>NUCLEOTIDE SEQUENCE</scope>
    <source>
        <strain evidence="1">Duluth1</strain>
        <tissue evidence="1">Whole animal</tissue>
    </source>
</reference>
<gene>
    <name evidence="1" type="ORF">DPMN_103785</name>
</gene>
<dbReference type="Proteomes" id="UP000828390">
    <property type="component" value="Unassembled WGS sequence"/>
</dbReference>
<protein>
    <submittedName>
        <fullName evidence="1">Uncharacterized protein</fullName>
    </submittedName>
</protein>
<evidence type="ECO:0000313" key="2">
    <source>
        <dbReference type="Proteomes" id="UP000828390"/>
    </source>
</evidence>
<dbReference type="AlphaFoldDB" id="A0A9D4K0I3"/>
<sequence length="113" mass="12462">MDMGSGYTPPFSPVAPRKVRVNFDTPTRLCNILGVGRQLAQAIVLVRENTGNLVPYTLGTIIGRPLTLRDQSGLLGQFRHNGDRLSDVFGGRICLTPLGGRYYTENIVRVTHH</sequence>
<reference evidence="1" key="1">
    <citation type="journal article" date="2019" name="bioRxiv">
        <title>The Genome of the Zebra Mussel, Dreissena polymorpha: A Resource for Invasive Species Research.</title>
        <authorList>
            <person name="McCartney M.A."/>
            <person name="Auch B."/>
            <person name="Kono T."/>
            <person name="Mallez S."/>
            <person name="Zhang Y."/>
            <person name="Obille A."/>
            <person name="Becker A."/>
            <person name="Abrahante J.E."/>
            <person name="Garbe J."/>
            <person name="Badalamenti J.P."/>
            <person name="Herman A."/>
            <person name="Mangelson H."/>
            <person name="Liachko I."/>
            <person name="Sullivan S."/>
            <person name="Sone E.D."/>
            <person name="Koren S."/>
            <person name="Silverstein K.A.T."/>
            <person name="Beckman K.B."/>
            <person name="Gohl D.M."/>
        </authorList>
    </citation>
    <scope>NUCLEOTIDE SEQUENCE</scope>
    <source>
        <strain evidence="1">Duluth1</strain>
        <tissue evidence="1">Whole animal</tissue>
    </source>
</reference>